<gene>
    <name evidence="2" type="ORF">NDU88_005855</name>
</gene>
<feature type="region of interest" description="Disordered" evidence="1">
    <location>
        <begin position="53"/>
        <end position="95"/>
    </location>
</feature>
<organism evidence="2 3">
    <name type="scientific">Pleurodeles waltl</name>
    <name type="common">Iberian ribbed newt</name>
    <dbReference type="NCBI Taxonomy" id="8319"/>
    <lineage>
        <taxon>Eukaryota</taxon>
        <taxon>Metazoa</taxon>
        <taxon>Chordata</taxon>
        <taxon>Craniata</taxon>
        <taxon>Vertebrata</taxon>
        <taxon>Euteleostomi</taxon>
        <taxon>Amphibia</taxon>
        <taxon>Batrachia</taxon>
        <taxon>Caudata</taxon>
        <taxon>Salamandroidea</taxon>
        <taxon>Salamandridae</taxon>
        <taxon>Pleurodelinae</taxon>
        <taxon>Pleurodeles</taxon>
    </lineage>
</organism>
<dbReference type="Proteomes" id="UP001066276">
    <property type="component" value="Chromosome 10"/>
</dbReference>
<evidence type="ECO:0000313" key="3">
    <source>
        <dbReference type="Proteomes" id="UP001066276"/>
    </source>
</evidence>
<dbReference type="EMBL" id="JANPWB010000014">
    <property type="protein sequence ID" value="KAJ1100780.1"/>
    <property type="molecule type" value="Genomic_DNA"/>
</dbReference>
<keyword evidence="3" id="KW-1185">Reference proteome</keyword>
<name>A0AAV7MDB6_PLEWA</name>
<sequence length="95" mass="9892">MERSRSSLGLRSHFRVFPSCTAVWSRTGGLSGRVPTPITQKPALARERAQVVPAATGGPGGPAGCGTTRNHPGSSWKAAGSGYATEEPGSWEKEV</sequence>
<accession>A0AAV7MDB6</accession>
<dbReference type="AlphaFoldDB" id="A0AAV7MDB6"/>
<evidence type="ECO:0000313" key="2">
    <source>
        <dbReference type="EMBL" id="KAJ1100780.1"/>
    </source>
</evidence>
<protein>
    <submittedName>
        <fullName evidence="2">Uncharacterized protein</fullName>
    </submittedName>
</protein>
<comment type="caution">
    <text evidence="2">The sequence shown here is derived from an EMBL/GenBank/DDBJ whole genome shotgun (WGS) entry which is preliminary data.</text>
</comment>
<proteinExistence type="predicted"/>
<reference evidence="2" key="1">
    <citation type="journal article" date="2022" name="bioRxiv">
        <title>Sequencing and chromosome-scale assembly of the giantPleurodeles waltlgenome.</title>
        <authorList>
            <person name="Brown T."/>
            <person name="Elewa A."/>
            <person name="Iarovenko S."/>
            <person name="Subramanian E."/>
            <person name="Araus A.J."/>
            <person name="Petzold A."/>
            <person name="Susuki M."/>
            <person name="Suzuki K.-i.T."/>
            <person name="Hayashi T."/>
            <person name="Toyoda A."/>
            <person name="Oliveira C."/>
            <person name="Osipova E."/>
            <person name="Leigh N.D."/>
            <person name="Simon A."/>
            <person name="Yun M.H."/>
        </authorList>
    </citation>
    <scope>NUCLEOTIDE SEQUENCE</scope>
    <source>
        <strain evidence="2">20211129_DDA</strain>
        <tissue evidence="2">Liver</tissue>
    </source>
</reference>
<evidence type="ECO:0000256" key="1">
    <source>
        <dbReference type="SAM" id="MobiDB-lite"/>
    </source>
</evidence>